<keyword evidence="2" id="KW-1185">Reference proteome</keyword>
<gene>
    <name evidence="1" type="ORF">ABID14_001939</name>
</gene>
<sequence length="93" mass="10417">MKVTICMGARCTLMGANAIYDAVEYLQEQLCGPDSELCSAENLEVDFAHCMNYCKNHEINQASPVVIVDDEIMFKATAQEVSEKIINKLRIDK</sequence>
<protein>
    <submittedName>
        <fullName evidence="1">NADH:ubiquinone oxidoreductase subunit E</fullName>
    </submittedName>
</protein>
<comment type="caution">
    <text evidence="1">The sequence shown here is derived from an EMBL/GenBank/DDBJ whole genome shotgun (WGS) entry which is preliminary data.</text>
</comment>
<dbReference type="Proteomes" id="UP001549162">
    <property type="component" value="Unassembled WGS sequence"/>
</dbReference>
<organism evidence="1 2">
    <name type="scientific">Peptoniphilus olsenii</name>
    <dbReference type="NCBI Taxonomy" id="411570"/>
    <lineage>
        <taxon>Bacteria</taxon>
        <taxon>Bacillati</taxon>
        <taxon>Bacillota</taxon>
        <taxon>Tissierellia</taxon>
        <taxon>Tissierellales</taxon>
        <taxon>Peptoniphilaceae</taxon>
        <taxon>Peptoniphilus</taxon>
    </lineage>
</organism>
<dbReference type="CDD" id="cd02980">
    <property type="entry name" value="TRX_Fd_family"/>
    <property type="match status" value="1"/>
</dbReference>
<dbReference type="SUPFAM" id="SSF52833">
    <property type="entry name" value="Thioredoxin-like"/>
    <property type="match status" value="1"/>
</dbReference>
<dbReference type="InterPro" id="IPR036249">
    <property type="entry name" value="Thioredoxin-like_sf"/>
</dbReference>
<dbReference type="Gene3D" id="3.40.30.10">
    <property type="entry name" value="Glutaredoxin"/>
    <property type="match status" value="1"/>
</dbReference>
<dbReference type="EMBL" id="JBEPMA010000020">
    <property type="protein sequence ID" value="MET3618301.1"/>
    <property type="molecule type" value="Genomic_DNA"/>
</dbReference>
<name>A0ABV2JC01_9FIRM</name>
<reference evidence="1 2" key="1">
    <citation type="submission" date="2024-06" db="EMBL/GenBank/DDBJ databases">
        <title>Genomic Encyclopedia of Type Strains, Phase IV (KMG-IV): sequencing the most valuable type-strain genomes for metagenomic binning, comparative biology and taxonomic classification.</title>
        <authorList>
            <person name="Goeker M."/>
        </authorList>
    </citation>
    <scope>NUCLEOTIDE SEQUENCE [LARGE SCALE GENOMIC DNA]</scope>
    <source>
        <strain evidence="1 2">DSM 21460</strain>
    </source>
</reference>
<dbReference type="Pfam" id="PF01257">
    <property type="entry name" value="2Fe-2S_thioredx"/>
    <property type="match status" value="1"/>
</dbReference>
<evidence type="ECO:0000313" key="2">
    <source>
        <dbReference type="Proteomes" id="UP001549162"/>
    </source>
</evidence>
<proteinExistence type="predicted"/>
<evidence type="ECO:0000313" key="1">
    <source>
        <dbReference type="EMBL" id="MET3618301.1"/>
    </source>
</evidence>
<accession>A0ABV2JC01</accession>
<dbReference type="RefSeq" id="WP_354369470.1">
    <property type="nucleotide sequence ID" value="NZ_JBEPMA010000020.1"/>
</dbReference>